<feature type="domain" description="Transposase IS110-like N-terminal" evidence="1">
    <location>
        <begin position="7"/>
        <end position="108"/>
    </location>
</feature>
<dbReference type="Pfam" id="PF01548">
    <property type="entry name" value="DEDD_Tnp_IS110"/>
    <property type="match status" value="1"/>
</dbReference>
<dbReference type="AlphaFoldDB" id="A0A380TA90"/>
<evidence type="ECO:0000259" key="1">
    <source>
        <dbReference type="Pfam" id="PF01548"/>
    </source>
</evidence>
<gene>
    <name evidence="2" type="ORF">DF3PB_1440011</name>
</gene>
<dbReference type="GO" id="GO:0006313">
    <property type="term" value="P:DNA transposition"/>
    <property type="evidence" value="ECO:0007669"/>
    <property type="project" value="InterPro"/>
</dbReference>
<organism evidence="2">
    <name type="scientific">metagenome</name>
    <dbReference type="NCBI Taxonomy" id="256318"/>
    <lineage>
        <taxon>unclassified sequences</taxon>
        <taxon>metagenomes</taxon>
    </lineage>
</organism>
<protein>
    <recommendedName>
        <fullName evidence="1">Transposase IS110-like N-terminal domain-containing protein</fullName>
    </recommendedName>
</protein>
<sequence length="119" mass="12561">MVDKCFIGVDVSKGWVDIAVHGVTAVQRIDNTAEAIGGWARAVDAESVGLIAFEPTGGYERTLRRCLVEAGLPFARVHPNEIAAFRGRRGGKAKTDRLDAILLAAFAAVELSGRAASAP</sequence>
<dbReference type="GO" id="GO:0003677">
    <property type="term" value="F:DNA binding"/>
    <property type="evidence" value="ECO:0007669"/>
    <property type="project" value="InterPro"/>
</dbReference>
<reference evidence="2" key="1">
    <citation type="submission" date="2018-07" db="EMBL/GenBank/DDBJ databases">
        <authorList>
            <person name="Quirk P.G."/>
            <person name="Krulwich T.A."/>
        </authorList>
    </citation>
    <scope>NUCLEOTIDE SEQUENCE</scope>
</reference>
<name>A0A380TA90_9ZZZZ</name>
<proteinExistence type="predicted"/>
<dbReference type="PANTHER" id="PTHR33055:SF13">
    <property type="entry name" value="TRANSPOSASE"/>
    <property type="match status" value="1"/>
</dbReference>
<dbReference type="InterPro" id="IPR047650">
    <property type="entry name" value="Transpos_IS110"/>
</dbReference>
<dbReference type="PANTHER" id="PTHR33055">
    <property type="entry name" value="TRANSPOSASE FOR INSERTION SEQUENCE ELEMENT IS1111A"/>
    <property type="match status" value="1"/>
</dbReference>
<dbReference type="InterPro" id="IPR002525">
    <property type="entry name" value="Transp_IS110-like_N"/>
</dbReference>
<accession>A0A380TA90</accession>
<evidence type="ECO:0000313" key="2">
    <source>
        <dbReference type="EMBL" id="SUS04762.1"/>
    </source>
</evidence>
<dbReference type="GO" id="GO:0004803">
    <property type="term" value="F:transposase activity"/>
    <property type="evidence" value="ECO:0007669"/>
    <property type="project" value="InterPro"/>
</dbReference>
<dbReference type="EMBL" id="UIDG01000051">
    <property type="protein sequence ID" value="SUS04762.1"/>
    <property type="molecule type" value="Genomic_DNA"/>
</dbReference>